<evidence type="ECO:0000256" key="12">
    <source>
        <dbReference type="ARBA" id="ARBA00022833"/>
    </source>
</evidence>
<evidence type="ECO:0000256" key="16">
    <source>
        <dbReference type="PROSITE-ProRule" id="PRU00175"/>
    </source>
</evidence>
<dbReference type="EC" id="2.3.2.27" evidence="5 17"/>
<feature type="compositionally biased region" description="Basic and acidic residues" evidence="18">
    <location>
        <begin position="113"/>
        <end position="128"/>
    </location>
</feature>
<dbReference type="GO" id="GO:0006301">
    <property type="term" value="P:DNA damage tolerance"/>
    <property type="evidence" value="ECO:0007669"/>
    <property type="project" value="InterPro"/>
</dbReference>
<feature type="region of interest" description="Disordered" evidence="18">
    <location>
        <begin position="204"/>
        <end position="232"/>
    </location>
</feature>
<dbReference type="SUPFAM" id="SSF57850">
    <property type="entry name" value="RING/U-box"/>
    <property type="match status" value="1"/>
</dbReference>
<dbReference type="KEGG" id="fpu:FPSE_08729"/>
<feature type="compositionally biased region" description="Polar residues" evidence="18">
    <location>
        <begin position="209"/>
        <end position="225"/>
    </location>
</feature>
<evidence type="ECO:0000256" key="14">
    <source>
        <dbReference type="ARBA" id="ARBA00023204"/>
    </source>
</evidence>
<evidence type="ECO:0000256" key="2">
    <source>
        <dbReference type="ARBA" id="ARBA00004123"/>
    </source>
</evidence>
<evidence type="ECO:0000256" key="6">
    <source>
        <dbReference type="ARBA" id="ARBA00015551"/>
    </source>
</evidence>
<reference evidence="21 22" key="1">
    <citation type="journal article" date="2012" name="PLoS Pathog.">
        <title>Comparative pathogenomics reveals horizontally acquired novel virulence genes in fungi infecting cereal hosts.</title>
        <authorList>
            <person name="Gardiner D.M."/>
            <person name="McDonald M.C."/>
            <person name="Covarelli L."/>
            <person name="Solomon P.S."/>
            <person name="Rusu A.G."/>
            <person name="Marshall M."/>
            <person name="Kazan K."/>
            <person name="Chakraborty S."/>
            <person name="McDonald B.A."/>
            <person name="Manners J.M."/>
        </authorList>
    </citation>
    <scope>NUCLEOTIDE SEQUENCE [LARGE SCALE GENOMIC DNA]</scope>
    <source>
        <strain evidence="21 22">CS3096</strain>
    </source>
</reference>
<comment type="caution">
    <text evidence="21">The sequence shown here is derived from an EMBL/GenBank/DDBJ whole genome shotgun (WGS) entry which is preliminary data.</text>
</comment>
<comment type="subunit">
    <text evidence="17">Interacts with E2 UBC2, forming a complex with ubiquitin ligase activity.</text>
</comment>
<keyword evidence="15 17" id="KW-0539">Nucleus</keyword>
<feature type="compositionally biased region" description="Basic and acidic residues" evidence="18">
    <location>
        <begin position="350"/>
        <end position="367"/>
    </location>
</feature>
<dbReference type="InterPro" id="IPR001841">
    <property type="entry name" value="Znf_RING"/>
</dbReference>
<evidence type="ECO:0000256" key="1">
    <source>
        <dbReference type="ARBA" id="ARBA00000900"/>
    </source>
</evidence>
<feature type="region of interest" description="Disordered" evidence="18">
    <location>
        <begin position="350"/>
        <end position="432"/>
    </location>
</feature>
<dbReference type="InterPro" id="IPR017907">
    <property type="entry name" value="Znf_RING_CS"/>
</dbReference>
<keyword evidence="11 17" id="KW-0833">Ubl conjugation pathway</keyword>
<dbReference type="PROSITE" id="PS50089">
    <property type="entry name" value="ZF_RING_2"/>
    <property type="match status" value="1"/>
</dbReference>
<dbReference type="OrthoDB" id="9049620at2759"/>
<dbReference type="GO" id="GO:0097505">
    <property type="term" value="C:Rad6-Rad18 complex"/>
    <property type="evidence" value="ECO:0007669"/>
    <property type="project" value="TreeGrafter"/>
</dbReference>
<dbReference type="GO" id="GO:0006281">
    <property type="term" value="P:DNA repair"/>
    <property type="evidence" value="ECO:0007669"/>
    <property type="project" value="UniProtKB-KW"/>
</dbReference>
<dbReference type="InterPro" id="IPR039577">
    <property type="entry name" value="Rad18"/>
</dbReference>
<dbReference type="PROSITE" id="PS00518">
    <property type="entry name" value="ZF_RING_1"/>
    <property type="match status" value="1"/>
</dbReference>
<dbReference type="SMART" id="SM00184">
    <property type="entry name" value="RING"/>
    <property type="match status" value="1"/>
</dbReference>
<keyword evidence="7 17" id="KW-0808">Transferase</keyword>
<comment type="catalytic activity">
    <reaction evidence="1 17">
        <text>S-ubiquitinyl-[E2 ubiquitin-conjugating enzyme]-L-cysteine + [acceptor protein]-L-lysine = [E2 ubiquitin-conjugating enzyme]-L-cysteine + N(6)-ubiquitinyl-[acceptor protein]-L-lysine.</text>
        <dbReference type="EC" id="2.3.2.27"/>
    </reaction>
</comment>
<dbReference type="PROSITE" id="PS50800">
    <property type="entry name" value="SAP"/>
    <property type="match status" value="1"/>
</dbReference>
<dbReference type="RefSeq" id="XP_009260122.1">
    <property type="nucleotide sequence ID" value="XM_009261847.1"/>
</dbReference>
<dbReference type="Pfam" id="PF13923">
    <property type="entry name" value="zf-C3HC4_2"/>
    <property type="match status" value="1"/>
</dbReference>
<dbReference type="GO" id="GO:0003697">
    <property type="term" value="F:single-stranded DNA binding"/>
    <property type="evidence" value="ECO:0007669"/>
    <property type="project" value="UniProtKB-UniRule"/>
</dbReference>
<dbReference type="NCBIfam" id="TIGR00599">
    <property type="entry name" value="rad18"/>
    <property type="match status" value="1"/>
</dbReference>
<dbReference type="UniPathway" id="UPA00143"/>
<feature type="region of interest" description="Disordered" evidence="18">
    <location>
        <begin position="100"/>
        <end position="177"/>
    </location>
</feature>
<dbReference type="EMBL" id="AFNW01000295">
    <property type="protein sequence ID" value="EKJ71065.1"/>
    <property type="molecule type" value="Genomic_DNA"/>
</dbReference>
<evidence type="ECO:0000256" key="10">
    <source>
        <dbReference type="ARBA" id="ARBA00022771"/>
    </source>
</evidence>
<sequence length="432" mass="48518">MPEHNVSDSTDWLTTPLSALAAVEGALRCQVCKDFYKTPMITNCSHTFCSLCIRRALSNDGKCPLCRATEQENKLRSNWSLEEAVQAFVGARSDTLELARKGNSQNTISKRKATTDRHDSGDSPDGKRLRSSSRLQNTRSSARQTPQIQYDETVEVPDSDGEDDNDDDEFQPEPEDGLVACPVCQDRMKDWQVFTHLESCTGPKLKPQRTVSSVSSPIYNQQRQPTKAPDRLPTINYSMYKETALRKKMADLGISNQGPRALLERRHKEWMTIWNSNCDAAQPRTRHDLLRDLNVWENTLGGRAPTTGRSVQNAAIIKDKDFDGAAWAAKHDTSFKDLIANARKTRIEAKEKAEKAARETEMEEAAKAHSQAQEPEVPTQRLTGRVTGRIFPTTEEESYQAQEPEASTQRLTGRVTGRIVPNTREPPGENFQ</sequence>
<protein>
    <recommendedName>
        <fullName evidence="6 17">Postreplication repair E3 ubiquitin-protein ligase RAD18</fullName>
        <ecNumber evidence="5 17">2.3.2.27</ecNumber>
    </recommendedName>
    <alternativeName>
        <fullName evidence="17">RING-type E3 ubiquitin transferase RAD18</fullName>
    </alternativeName>
</protein>
<evidence type="ECO:0000313" key="21">
    <source>
        <dbReference type="EMBL" id="EKJ71065.1"/>
    </source>
</evidence>
<dbReference type="eggNOG" id="KOG0287">
    <property type="taxonomic scope" value="Eukaryota"/>
</dbReference>
<evidence type="ECO:0000256" key="11">
    <source>
        <dbReference type="ARBA" id="ARBA00022786"/>
    </source>
</evidence>
<evidence type="ECO:0000256" key="17">
    <source>
        <dbReference type="RuleBase" id="RU368093"/>
    </source>
</evidence>
<accession>K3VYQ6</accession>
<gene>
    <name evidence="21" type="ORF">FPSE_08729</name>
</gene>
<feature type="domain" description="RING-type" evidence="19">
    <location>
        <begin position="29"/>
        <end position="67"/>
    </location>
</feature>
<proteinExistence type="inferred from homology"/>
<evidence type="ECO:0000256" key="5">
    <source>
        <dbReference type="ARBA" id="ARBA00012483"/>
    </source>
</evidence>
<evidence type="ECO:0000313" key="22">
    <source>
        <dbReference type="Proteomes" id="UP000007978"/>
    </source>
</evidence>
<dbReference type="PANTHER" id="PTHR14134">
    <property type="entry name" value="E3 UBIQUITIN-PROTEIN LIGASE RAD18"/>
    <property type="match status" value="1"/>
</dbReference>
<evidence type="ECO:0000256" key="9">
    <source>
        <dbReference type="ARBA" id="ARBA00022763"/>
    </source>
</evidence>
<dbReference type="InterPro" id="IPR003034">
    <property type="entry name" value="SAP_dom"/>
</dbReference>
<name>K3VYQ6_FUSPC</name>
<evidence type="ECO:0000256" key="8">
    <source>
        <dbReference type="ARBA" id="ARBA00022723"/>
    </source>
</evidence>
<dbReference type="GeneID" id="20367347"/>
<evidence type="ECO:0000256" key="15">
    <source>
        <dbReference type="ARBA" id="ARBA00023242"/>
    </source>
</evidence>
<organism evidence="21 22">
    <name type="scientific">Fusarium pseudograminearum (strain CS3096)</name>
    <name type="common">Wheat and barley crown-rot fungus</name>
    <dbReference type="NCBI Taxonomy" id="1028729"/>
    <lineage>
        <taxon>Eukaryota</taxon>
        <taxon>Fungi</taxon>
        <taxon>Dikarya</taxon>
        <taxon>Ascomycota</taxon>
        <taxon>Pezizomycotina</taxon>
        <taxon>Sordariomycetes</taxon>
        <taxon>Hypocreomycetidae</taxon>
        <taxon>Hypocreales</taxon>
        <taxon>Nectriaceae</taxon>
        <taxon>Fusarium</taxon>
    </lineage>
</organism>
<evidence type="ECO:0000259" key="20">
    <source>
        <dbReference type="PROSITE" id="PS50800"/>
    </source>
</evidence>
<comment type="subcellular location">
    <subcellularLocation>
        <location evidence="2 17">Nucleus</location>
    </subcellularLocation>
</comment>
<dbReference type="InterPro" id="IPR006642">
    <property type="entry name" value="Rad18_UBZ4"/>
</dbReference>
<keyword evidence="14 17" id="KW-0234">DNA repair</keyword>
<keyword evidence="8 17" id="KW-0479">Metal-binding</keyword>
<evidence type="ECO:0000259" key="19">
    <source>
        <dbReference type="PROSITE" id="PS50089"/>
    </source>
</evidence>
<dbReference type="GO" id="GO:0061630">
    <property type="term" value="F:ubiquitin protein ligase activity"/>
    <property type="evidence" value="ECO:0007669"/>
    <property type="project" value="UniProtKB-UniRule"/>
</dbReference>
<dbReference type="Gene3D" id="3.30.40.10">
    <property type="entry name" value="Zinc/RING finger domain, C3HC4 (zinc finger)"/>
    <property type="match status" value="1"/>
</dbReference>
<dbReference type="SMART" id="SM00734">
    <property type="entry name" value="ZnF_Rad18"/>
    <property type="match status" value="1"/>
</dbReference>
<evidence type="ECO:0000256" key="3">
    <source>
        <dbReference type="ARBA" id="ARBA00004906"/>
    </source>
</evidence>
<dbReference type="GO" id="GO:0006513">
    <property type="term" value="P:protein monoubiquitination"/>
    <property type="evidence" value="ECO:0007669"/>
    <property type="project" value="InterPro"/>
</dbReference>
<dbReference type="Proteomes" id="UP000007978">
    <property type="component" value="Chromosome 2"/>
</dbReference>
<dbReference type="InterPro" id="IPR013083">
    <property type="entry name" value="Znf_RING/FYVE/PHD"/>
</dbReference>
<dbReference type="GO" id="GO:0008270">
    <property type="term" value="F:zinc ion binding"/>
    <property type="evidence" value="ECO:0007669"/>
    <property type="project" value="UniProtKB-KW"/>
</dbReference>
<feature type="compositionally biased region" description="Acidic residues" evidence="18">
    <location>
        <begin position="152"/>
        <end position="176"/>
    </location>
</feature>
<keyword evidence="10 16" id="KW-0863">Zinc-finger</keyword>
<dbReference type="HOGENOM" id="CLU_028491_2_0_1"/>
<evidence type="ECO:0000256" key="13">
    <source>
        <dbReference type="ARBA" id="ARBA00023125"/>
    </source>
</evidence>
<feature type="compositionally biased region" description="Polar residues" evidence="18">
    <location>
        <begin position="399"/>
        <end position="411"/>
    </location>
</feature>
<comment type="pathway">
    <text evidence="3 17">Protein modification; protein ubiquitination.</text>
</comment>
<evidence type="ECO:0000256" key="4">
    <source>
        <dbReference type="ARBA" id="ARBA00009506"/>
    </source>
</evidence>
<dbReference type="PANTHER" id="PTHR14134:SF2">
    <property type="entry name" value="E3 UBIQUITIN-PROTEIN LIGASE RAD18"/>
    <property type="match status" value="1"/>
</dbReference>
<feature type="domain" description="SAP" evidence="20">
    <location>
        <begin position="237"/>
        <end position="271"/>
    </location>
</feature>
<dbReference type="AlphaFoldDB" id="K3VYQ6"/>
<feature type="compositionally biased region" description="Polar residues" evidence="18">
    <location>
        <begin position="132"/>
        <end position="150"/>
    </location>
</feature>
<dbReference type="GO" id="GO:0005634">
    <property type="term" value="C:nucleus"/>
    <property type="evidence" value="ECO:0007669"/>
    <property type="project" value="UniProtKB-SubCell"/>
</dbReference>
<keyword evidence="22" id="KW-1185">Reference proteome</keyword>
<dbReference type="InterPro" id="IPR004580">
    <property type="entry name" value="Rad18_fungi"/>
</dbReference>
<comment type="similarity">
    <text evidence="4 17">Belongs to the RAD18 family.</text>
</comment>
<evidence type="ECO:0000256" key="7">
    <source>
        <dbReference type="ARBA" id="ARBA00022679"/>
    </source>
</evidence>
<evidence type="ECO:0000256" key="18">
    <source>
        <dbReference type="SAM" id="MobiDB-lite"/>
    </source>
</evidence>
<comment type="function">
    <text evidence="17">E3 RING-finger protein, member of the UBC2/RAD6 epistasis group. Associates to the E2 ubiquitin conjugating enzyme UBC2/RAD6 to form the UBC2-RAD18 ubiquitin ligase complex involved in postreplicative repair (PRR) of damaged DNA.</text>
</comment>
<keyword evidence="12 17" id="KW-0862">Zinc</keyword>
<keyword evidence="13 17" id="KW-0238">DNA-binding</keyword>
<keyword evidence="9 17" id="KW-0227">DNA damage</keyword>
<dbReference type="FunFam" id="3.30.40.10:FF:000172">
    <property type="entry name" value="E3 ubiquitin-protein ligase RAD18"/>
    <property type="match status" value="1"/>
</dbReference>